<dbReference type="PROSITE" id="PS50012">
    <property type="entry name" value="RCC1_3"/>
    <property type="match status" value="3"/>
</dbReference>
<dbReference type="SUPFAM" id="SSF50985">
    <property type="entry name" value="RCC1/BLIP-II"/>
    <property type="match status" value="1"/>
</dbReference>
<dbReference type="InterPro" id="IPR051709">
    <property type="entry name" value="Ub-ligase/GTPase-reg"/>
</dbReference>
<organism evidence="3 4">
    <name type="scientific">Globisporangium ultimum (strain ATCC 200006 / CBS 805.95 / DAOM BR144)</name>
    <name type="common">Pythium ultimum</name>
    <dbReference type="NCBI Taxonomy" id="431595"/>
    <lineage>
        <taxon>Eukaryota</taxon>
        <taxon>Sar</taxon>
        <taxon>Stramenopiles</taxon>
        <taxon>Oomycota</taxon>
        <taxon>Peronosporomycetes</taxon>
        <taxon>Pythiales</taxon>
        <taxon>Pythiaceae</taxon>
        <taxon>Globisporangium</taxon>
    </lineage>
</organism>
<dbReference type="InterPro" id="IPR000408">
    <property type="entry name" value="Reg_chr_condens"/>
</dbReference>
<keyword evidence="1" id="KW-0677">Repeat</keyword>
<reference evidence="4" key="2">
    <citation type="submission" date="2010-04" db="EMBL/GenBank/DDBJ databases">
        <authorList>
            <person name="Buell R."/>
            <person name="Hamilton J."/>
            <person name="Hostetler J."/>
        </authorList>
    </citation>
    <scope>NUCLEOTIDE SEQUENCE [LARGE SCALE GENOMIC DNA]</scope>
    <source>
        <strain evidence="4">DAOM:BR144</strain>
    </source>
</reference>
<dbReference type="EnsemblProtists" id="PYU1_T011080">
    <property type="protein sequence ID" value="PYU1_T011080"/>
    <property type="gene ID" value="PYU1_G011056"/>
</dbReference>
<feature type="repeat" description="RCC1" evidence="2">
    <location>
        <begin position="186"/>
        <end position="259"/>
    </location>
</feature>
<feature type="repeat" description="RCC1" evidence="2">
    <location>
        <begin position="122"/>
        <end position="185"/>
    </location>
</feature>
<evidence type="ECO:0000313" key="3">
    <source>
        <dbReference type="EnsemblProtists" id="PYU1_T011080"/>
    </source>
</evidence>
<evidence type="ECO:0000256" key="1">
    <source>
        <dbReference type="ARBA" id="ARBA00022737"/>
    </source>
</evidence>
<dbReference type="STRING" id="431595.K3X1I1"/>
<evidence type="ECO:0000313" key="4">
    <source>
        <dbReference type="Proteomes" id="UP000019132"/>
    </source>
</evidence>
<reference evidence="4" key="1">
    <citation type="journal article" date="2010" name="Genome Biol.">
        <title>Genome sequence of the necrotrophic plant pathogen Pythium ultimum reveals original pathogenicity mechanisms and effector repertoire.</title>
        <authorList>
            <person name="Levesque C.A."/>
            <person name="Brouwer H."/>
            <person name="Cano L."/>
            <person name="Hamilton J.P."/>
            <person name="Holt C."/>
            <person name="Huitema E."/>
            <person name="Raffaele S."/>
            <person name="Robideau G.P."/>
            <person name="Thines M."/>
            <person name="Win J."/>
            <person name="Zerillo M.M."/>
            <person name="Beakes G.W."/>
            <person name="Boore J.L."/>
            <person name="Busam D."/>
            <person name="Dumas B."/>
            <person name="Ferriera S."/>
            <person name="Fuerstenberg S.I."/>
            <person name="Gachon C.M."/>
            <person name="Gaulin E."/>
            <person name="Govers F."/>
            <person name="Grenville-Briggs L."/>
            <person name="Horner N."/>
            <person name="Hostetler J."/>
            <person name="Jiang R.H."/>
            <person name="Johnson J."/>
            <person name="Krajaejun T."/>
            <person name="Lin H."/>
            <person name="Meijer H.J."/>
            <person name="Moore B."/>
            <person name="Morris P."/>
            <person name="Phuntmart V."/>
            <person name="Puiu D."/>
            <person name="Shetty J."/>
            <person name="Stajich J.E."/>
            <person name="Tripathy S."/>
            <person name="Wawra S."/>
            <person name="van West P."/>
            <person name="Whitty B.R."/>
            <person name="Coutinho P.M."/>
            <person name="Henrissat B."/>
            <person name="Martin F."/>
            <person name="Thomas P.D."/>
            <person name="Tyler B.M."/>
            <person name="De Vries R.P."/>
            <person name="Kamoun S."/>
            <person name="Yandell M."/>
            <person name="Tisserat N."/>
            <person name="Buell C.R."/>
        </authorList>
    </citation>
    <scope>NUCLEOTIDE SEQUENCE</scope>
    <source>
        <strain evidence="4">DAOM:BR144</strain>
    </source>
</reference>
<dbReference type="InterPro" id="IPR009091">
    <property type="entry name" value="RCC1/BLIP-II"/>
</dbReference>
<dbReference type="Gene3D" id="2.130.10.30">
    <property type="entry name" value="Regulator of chromosome condensation 1/beta-lactamase-inhibitor protein II"/>
    <property type="match status" value="1"/>
</dbReference>
<proteinExistence type="predicted"/>
<feature type="repeat" description="RCC1" evidence="2">
    <location>
        <begin position="77"/>
        <end position="121"/>
    </location>
</feature>
<dbReference type="InParanoid" id="K3X1I1"/>
<dbReference type="EMBL" id="GL376606">
    <property type="status" value="NOT_ANNOTATED_CDS"/>
    <property type="molecule type" value="Genomic_DNA"/>
</dbReference>
<reference evidence="3" key="3">
    <citation type="submission" date="2015-02" db="UniProtKB">
        <authorList>
            <consortium name="EnsemblProtists"/>
        </authorList>
    </citation>
    <scope>IDENTIFICATION</scope>
    <source>
        <strain evidence="3">DAOM BR144</strain>
    </source>
</reference>
<protein>
    <submittedName>
        <fullName evidence="3">Uncharacterized protein</fullName>
    </submittedName>
</protein>
<sequence length="322" mass="34184">MLEINQLFAQEDEAALGFKDPRTAALSPAVDLDEEGDCVGLLDGKKLLARAKIIADVASIKQIVAGNDFAMAITTAGETFAWGLSLLGQGQLSPSKLPWTSTEKAMRIACGLNHVLVATKTGAAYSWGSNLYGQLGHSKSCSLTDPPVREPTAIRLSGLASTASRTFGVLDVACGGDHSVLLADSGDVYCFGNNWQGQLGLNPEITETGCVYEPMRVELVPDKDPSSEAIENNKQTQNPSARTYLISAYGSTTAAVTTRGDVFVWGQCVPTGPESVCGLVSRWEPQRLNLSPLEEDLKGAHAVYQSIAIANGLVVLTTHKDE</sequence>
<dbReference type="PANTHER" id="PTHR45622">
    <property type="entry name" value="UBIQUITIN-PROTEIN LIGASE E3A-RELATED"/>
    <property type="match status" value="1"/>
</dbReference>
<dbReference type="AlphaFoldDB" id="K3X1I1"/>
<dbReference type="VEuPathDB" id="FungiDB:PYU1_G011056"/>
<name>K3X1I1_GLOUD</name>
<dbReference type="Proteomes" id="UP000019132">
    <property type="component" value="Unassembled WGS sequence"/>
</dbReference>
<dbReference type="Pfam" id="PF00415">
    <property type="entry name" value="RCC1"/>
    <property type="match status" value="2"/>
</dbReference>
<dbReference type="eggNOG" id="KOG0941">
    <property type="taxonomic scope" value="Eukaryota"/>
</dbReference>
<keyword evidence="4" id="KW-1185">Reference proteome</keyword>
<dbReference type="PANTHER" id="PTHR45622:SF58">
    <property type="entry name" value="REGULATOR OF CHROMOSOME CONDENSATION DOMAIN-CONTAINING PROTEIN"/>
    <property type="match status" value="1"/>
</dbReference>
<dbReference type="PROSITE" id="PS00626">
    <property type="entry name" value="RCC1_2"/>
    <property type="match status" value="1"/>
</dbReference>
<accession>K3X1I1</accession>
<evidence type="ECO:0000256" key="2">
    <source>
        <dbReference type="PROSITE-ProRule" id="PRU00235"/>
    </source>
</evidence>
<dbReference type="HOGENOM" id="CLU_687903_0_0_1"/>